<feature type="non-terminal residue" evidence="2">
    <location>
        <position position="1"/>
    </location>
</feature>
<evidence type="ECO:0000256" key="1">
    <source>
        <dbReference type="SAM" id="MobiDB-lite"/>
    </source>
</evidence>
<proteinExistence type="predicted"/>
<evidence type="ECO:0000313" key="2">
    <source>
        <dbReference type="EMBL" id="KAJ9579223.1"/>
    </source>
</evidence>
<sequence>VYWHRRRPSSSPPKPPVHTEPGDLNQHQGTTSETKDGVKTKAANSAAMTGVPTFEPALPRRKKHPELAYKTHEFLAMSEAGGSDDSLDSTVTFDRARSEERGGAHIRPSRRSKSEGPPTGTTAGAPPGPALSEYRLQYMNMASPPPRAVRSDSDPCVDEEMTRMSKKLIRFGGSSVHQQLDDRTSVVNVMIMKLYNGMR</sequence>
<evidence type="ECO:0000313" key="3">
    <source>
        <dbReference type="Proteomes" id="UP001233999"/>
    </source>
</evidence>
<feature type="region of interest" description="Disordered" evidence="1">
    <location>
        <begin position="78"/>
        <end position="131"/>
    </location>
</feature>
<gene>
    <name evidence="2" type="ORF">L9F63_024671</name>
</gene>
<reference evidence="2" key="1">
    <citation type="journal article" date="2023" name="IScience">
        <title>Live-bearing cockroach genome reveals convergent evolutionary mechanisms linked to viviparity in insects and beyond.</title>
        <authorList>
            <person name="Fouks B."/>
            <person name="Harrison M.C."/>
            <person name="Mikhailova A.A."/>
            <person name="Marchal E."/>
            <person name="English S."/>
            <person name="Carruthers M."/>
            <person name="Jennings E.C."/>
            <person name="Chiamaka E.L."/>
            <person name="Frigard R.A."/>
            <person name="Pippel M."/>
            <person name="Attardo G.M."/>
            <person name="Benoit J.B."/>
            <person name="Bornberg-Bauer E."/>
            <person name="Tobe S.S."/>
        </authorList>
    </citation>
    <scope>NUCLEOTIDE SEQUENCE</scope>
    <source>
        <strain evidence="2">Stay&amp;Tobe</strain>
    </source>
</reference>
<dbReference type="AlphaFoldDB" id="A0AAD8E6L1"/>
<keyword evidence="3" id="KW-1185">Reference proteome</keyword>
<reference evidence="2" key="2">
    <citation type="submission" date="2023-05" db="EMBL/GenBank/DDBJ databases">
        <authorList>
            <person name="Fouks B."/>
        </authorList>
    </citation>
    <scope>NUCLEOTIDE SEQUENCE</scope>
    <source>
        <strain evidence="2">Stay&amp;Tobe</strain>
        <tissue evidence="2">Testes</tissue>
    </source>
</reference>
<feature type="region of interest" description="Disordered" evidence="1">
    <location>
        <begin position="1"/>
        <end position="65"/>
    </location>
</feature>
<feature type="compositionally biased region" description="Low complexity" evidence="1">
    <location>
        <begin position="116"/>
        <end position="125"/>
    </location>
</feature>
<organism evidence="2 3">
    <name type="scientific">Diploptera punctata</name>
    <name type="common">Pacific beetle cockroach</name>
    <dbReference type="NCBI Taxonomy" id="6984"/>
    <lineage>
        <taxon>Eukaryota</taxon>
        <taxon>Metazoa</taxon>
        <taxon>Ecdysozoa</taxon>
        <taxon>Arthropoda</taxon>
        <taxon>Hexapoda</taxon>
        <taxon>Insecta</taxon>
        <taxon>Pterygota</taxon>
        <taxon>Neoptera</taxon>
        <taxon>Polyneoptera</taxon>
        <taxon>Dictyoptera</taxon>
        <taxon>Blattodea</taxon>
        <taxon>Blaberoidea</taxon>
        <taxon>Blaberidae</taxon>
        <taxon>Diplopterinae</taxon>
        <taxon>Diploptera</taxon>
    </lineage>
</organism>
<accession>A0AAD8E6L1</accession>
<dbReference type="Proteomes" id="UP001233999">
    <property type="component" value="Unassembled WGS sequence"/>
</dbReference>
<protein>
    <submittedName>
        <fullName evidence="2">Uncharacterized protein</fullName>
    </submittedName>
</protein>
<feature type="non-terminal residue" evidence="2">
    <location>
        <position position="199"/>
    </location>
</feature>
<feature type="compositionally biased region" description="Basic and acidic residues" evidence="1">
    <location>
        <begin position="94"/>
        <end position="103"/>
    </location>
</feature>
<dbReference type="EMBL" id="JASPKZ010008587">
    <property type="protein sequence ID" value="KAJ9579223.1"/>
    <property type="molecule type" value="Genomic_DNA"/>
</dbReference>
<comment type="caution">
    <text evidence="2">The sequence shown here is derived from an EMBL/GenBank/DDBJ whole genome shotgun (WGS) entry which is preliminary data.</text>
</comment>
<name>A0AAD8E6L1_DIPPU</name>